<comment type="caution">
    <text evidence="2">The sequence shown here is derived from an EMBL/GenBank/DDBJ whole genome shotgun (WGS) entry which is preliminary data.</text>
</comment>
<keyword evidence="3" id="KW-1185">Reference proteome</keyword>
<organism evidence="2 3">
    <name type="scientific">Nocardia seriolae</name>
    <dbReference type="NCBI Taxonomy" id="37332"/>
    <lineage>
        <taxon>Bacteria</taxon>
        <taxon>Bacillati</taxon>
        <taxon>Actinomycetota</taxon>
        <taxon>Actinomycetes</taxon>
        <taxon>Mycobacteriales</taxon>
        <taxon>Nocardiaceae</taxon>
        <taxon>Nocardia</taxon>
    </lineage>
</organism>
<sequence>MRESGCPLAVADAPARQLFIHLSTQTVQIGVGWCGHDCPLDTLVVPGQDTRTRAAIDSVFTRPDGDTPEEYPHGTREFQS</sequence>
<evidence type="ECO:0000313" key="3">
    <source>
        <dbReference type="Proteomes" id="UP000037179"/>
    </source>
</evidence>
<protein>
    <recommendedName>
        <fullName evidence="4">4Fe-4S ferredoxin-type domain-containing protein</fullName>
    </recommendedName>
</protein>
<accession>A0ABC9YP88</accession>
<dbReference type="Proteomes" id="UP000037179">
    <property type="component" value="Unassembled WGS sequence"/>
</dbReference>
<dbReference type="AlphaFoldDB" id="A0ABC9YP88"/>
<name>A0ABC9YP88_9NOCA</name>
<reference evidence="2 3" key="2">
    <citation type="journal article" date="2016" name="Genome Announc.">
        <title>Draft Genome Sequence of Erythromycin- and Oxytetracycline-Sensitive Nocardia seriolae Strain U-1 (NBRC 110359).</title>
        <authorList>
            <person name="Imajoh M."/>
            <person name="Sukeda M."/>
            <person name="Shimizu M."/>
            <person name="Yamane J."/>
            <person name="Ohnishi K."/>
            <person name="Oshima S."/>
        </authorList>
    </citation>
    <scope>NUCLEOTIDE SEQUENCE [LARGE SCALE GENOMIC DNA]</scope>
    <source>
        <strain evidence="2 3">U-1</strain>
    </source>
</reference>
<proteinExistence type="predicted"/>
<reference evidence="3" key="1">
    <citation type="submission" date="2015-07" db="EMBL/GenBank/DDBJ databases">
        <title>Nocardia seriolae U-1 whole genome shotgun sequence.</title>
        <authorList>
            <person name="Imajoh M."/>
            <person name="Fukumoto Y."/>
            <person name="Sukeda M."/>
            <person name="Yamane J."/>
            <person name="Yamasaki K."/>
            <person name="Shimizu M."/>
            <person name="Ohnishi K."/>
            <person name="Oshima S."/>
        </authorList>
    </citation>
    <scope>NUCLEOTIDE SEQUENCE [LARGE SCALE GENOMIC DNA]</scope>
    <source>
        <strain evidence="3">U-1</strain>
    </source>
</reference>
<feature type="region of interest" description="Disordered" evidence="1">
    <location>
        <begin position="60"/>
        <end position="80"/>
    </location>
</feature>
<feature type="compositionally biased region" description="Basic and acidic residues" evidence="1">
    <location>
        <begin position="70"/>
        <end position="80"/>
    </location>
</feature>
<dbReference type="EMBL" id="BBYQ01000015">
    <property type="protein sequence ID" value="GAP27227.1"/>
    <property type="molecule type" value="Genomic_DNA"/>
</dbReference>
<evidence type="ECO:0000256" key="1">
    <source>
        <dbReference type="SAM" id="MobiDB-lite"/>
    </source>
</evidence>
<evidence type="ECO:0000313" key="2">
    <source>
        <dbReference type="EMBL" id="GAP27227.1"/>
    </source>
</evidence>
<gene>
    <name evidence="2" type="ORF">NSK11_contig00015-0068</name>
</gene>
<evidence type="ECO:0008006" key="4">
    <source>
        <dbReference type="Google" id="ProtNLM"/>
    </source>
</evidence>